<dbReference type="AlphaFoldDB" id="A0AAE2VYA9"/>
<dbReference type="RefSeq" id="WP_203242086.1">
    <property type="nucleotide sequence ID" value="NZ_JAFBRH010000002.1"/>
</dbReference>
<evidence type="ECO:0000313" key="3">
    <source>
        <dbReference type="Proteomes" id="UP000732193"/>
    </source>
</evidence>
<keyword evidence="1" id="KW-0812">Transmembrane</keyword>
<sequence length="130" mass="13613">MGIVAVIVAAAAGFGFGAIWYMALAKPWVAAANIRVDADGKPIDKSPLPFVMAAVAMVLVAGMMRHTFALSQIDSPGKGLMSGLGIGLFFISPWIMINNGYGGRPFRLTLIDGGYATFGCAIMGLILTLF</sequence>
<evidence type="ECO:0000256" key="1">
    <source>
        <dbReference type="SAM" id="Phobius"/>
    </source>
</evidence>
<protein>
    <submittedName>
        <fullName evidence="2">DUF1761 domain-containing protein</fullName>
    </submittedName>
</protein>
<proteinExistence type="predicted"/>
<feature type="transmembrane region" description="Helical" evidence="1">
    <location>
        <begin position="109"/>
        <end position="129"/>
    </location>
</feature>
<comment type="caution">
    <text evidence="2">The sequence shown here is derived from an EMBL/GenBank/DDBJ whole genome shotgun (WGS) entry which is preliminary data.</text>
</comment>
<keyword evidence="1" id="KW-0472">Membrane</keyword>
<feature type="transmembrane region" description="Helical" evidence="1">
    <location>
        <begin position="48"/>
        <end position="68"/>
    </location>
</feature>
<reference evidence="2 3" key="1">
    <citation type="submission" date="2021-01" db="EMBL/GenBank/DDBJ databases">
        <title>Diatom-associated Roseobacters Show Island Model of Population Structure.</title>
        <authorList>
            <person name="Qu L."/>
            <person name="Feng X."/>
            <person name="Chen Y."/>
            <person name="Li L."/>
            <person name="Wang X."/>
            <person name="Hu Z."/>
            <person name="Wang H."/>
            <person name="Luo H."/>
        </authorList>
    </citation>
    <scope>NUCLEOTIDE SEQUENCE [LARGE SCALE GENOMIC DNA]</scope>
    <source>
        <strain evidence="2 3">TR60-84</strain>
    </source>
</reference>
<organism evidence="2 3">
    <name type="scientific">Sulfitobacter geojensis</name>
    <dbReference type="NCBI Taxonomy" id="1342299"/>
    <lineage>
        <taxon>Bacteria</taxon>
        <taxon>Pseudomonadati</taxon>
        <taxon>Pseudomonadota</taxon>
        <taxon>Alphaproteobacteria</taxon>
        <taxon>Rhodobacterales</taxon>
        <taxon>Roseobacteraceae</taxon>
        <taxon>Sulfitobacter</taxon>
    </lineage>
</organism>
<name>A0AAE2VYA9_9RHOB</name>
<gene>
    <name evidence="2" type="ORF">JQV55_09500</name>
</gene>
<evidence type="ECO:0000313" key="2">
    <source>
        <dbReference type="EMBL" id="MBM1713795.1"/>
    </source>
</evidence>
<dbReference type="EMBL" id="JAFBRM010000002">
    <property type="protein sequence ID" value="MBM1713795.1"/>
    <property type="molecule type" value="Genomic_DNA"/>
</dbReference>
<accession>A0AAE2VYA9</accession>
<keyword evidence="1" id="KW-1133">Transmembrane helix</keyword>
<feature type="transmembrane region" description="Helical" evidence="1">
    <location>
        <begin position="80"/>
        <end position="97"/>
    </location>
</feature>
<dbReference type="Proteomes" id="UP000732193">
    <property type="component" value="Unassembled WGS sequence"/>
</dbReference>
<keyword evidence="3" id="KW-1185">Reference proteome</keyword>
<dbReference type="InterPro" id="IPR013879">
    <property type="entry name" value="DUF1761"/>
</dbReference>
<dbReference type="Pfam" id="PF08570">
    <property type="entry name" value="DUF1761"/>
    <property type="match status" value="1"/>
</dbReference>